<evidence type="ECO:0000259" key="4">
    <source>
        <dbReference type="Pfam" id="PF24607"/>
    </source>
</evidence>
<organism evidence="5 6">
    <name type="scientific">Intrasporangium calvum (strain ATCC 23552 / DSM 43043 / JCM 3097 / NBRC 12989 / NCIMB 10167 / NRRL B-3866 / 7 KIP)</name>
    <dbReference type="NCBI Taxonomy" id="710696"/>
    <lineage>
        <taxon>Bacteria</taxon>
        <taxon>Bacillati</taxon>
        <taxon>Actinomycetota</taxon>
        <taxon>Actinomycetes</taxon>
        <taxon>Micrococcales</taxon>
        <taxon>Intrasporangiaceae</taxon>
        <taxon>Intrasporangium</taxon>
    </lineage>
</organism>
<dbReference type="SUPFAM" id="SSF49785">
    <property type="entry name" value="Galactose-binding domain-like"/>
    <property type="match status" value="1"/>
</dbReference>
<feature type="transmembrane region" description="Helical" evidence="1">
    <location>
        <begin position="392"/>
        <end position="413"/>
    </location>
</feature>
<feature type="transmembrane region" description="Helical" evidence="1">
    <location>
        <begin position="283"/>
        <end position="304"/>
    </location>
</feature>
<sequence>MTRAETTIWRTRLVAACLLISALCFRQEPGLIVPDTKLDLTANPGAFLARALTLWDDSYLGQLQNQAYGYFFPVGLFHAALDQVGLPAWIIQRAWWSVILCVAFVGLWRLATVLEIGHPWTRYLAALLFALSPRFLSEVAVTSVEVWPMAMAPWVLVPLVSPRPAPLPTRLTRSAVAYGLIGGVNAVATGAALVLPALWLLTRPGLLLRIWTFTLWLAACLLATLWWLVPLAVLGQYSPPFLDWIEDSAVTTGTASAVTALQGTTPWLSFLTLDGEPSWPTGWLFVTQPVLIVVTLLISVGGLLGLARRDLPWRGWLLCGLGVGLLALTSGFTRAAPGPFADQLRELLDGPLAPLRNLHKFELVIRIPLLLGLAHVLTKVGKDAWARTGQVVMAVIAAVFVVISAAPGLASALPRSGSYTAIPGYWHQTAKWLDDKTELGSVLIVPAAPFADFSWGAPRDEPLQALMSRPFVVRDAVPLGGAGSIRLLDEIERRLRSGSGSPELRRSLVKAGIRFVVVRNDLSVQARTAEPIAVHEALQESGIKRVALFGPPAGSPWETEHLTVDERTLLPYPSVEIFDAGRVDVAEYVPASRIRAIIGGPEDSVATASLLPGGSAGIHPADLAPLTALGLPIGEVLTDGLRRREVAFGRASNNTSAVLSAGERGRSGRQVIDYLPQGTRPLSSLDWHGVAALTASSSASDATASMRVGPGYAPAAAMDGDLTTRWVSGRYLKGIGEWLEVNFLEPIDLEGTTAVFSDDSPIEGTPTRVSVTTDRGTISQEVRRGVPWRLRTAVGSTTRLRITLESVAGGTASGFAVAELSVPGVSAQPRIVTEHAATGAPDVALFRVQDVGSSGCHFAGDRPLCAAGSVVASEEAGGIAREFSIGAAADYTIAGKVLPRPSAELARLLNMPGTAVVTSSSSAVPGAAGRAGTVLDDDLGTGWVAHESDLMPRLSVTMPERRRISGLQFLVDSNLAGSRPTHVTLDLGDGPVTRSVDSEGWVVFKPAMVDAFTVDMSSTRPTQNVDARTGFRRHLPIGISELRVAGAPELSRALPPGQVVESPCGFGPEIRLDDFVHTTRVRGTVAQLLRGEPLSWEACASEPVRLNPGKHVLVAKASSEFRPERVWLARADRASASARSHTPAPKVLPSAAGLQVPDRSEAGILVLRHNFNAGWSAHGSDGKNLVPVRVNGWQQGFVLPAGAELGVVPEYAPQGTYVWGLFVGLLTFGLVLAAAVVPFQRMTAVVPRRDPRGEVLAILALHGACLLNAGLVGAAAIACSLGVGVLARRVSSVRLWSMGGVGAVLVWLVAAQPWANGGAALNSSWAQFFAWLLPALAVAPATWRRPAAVRGRAAVSPRPSIMTGRSMNL</sequence>
<feature type="transmembrane region" description="Helical" evidence="1">
    <location>
        <begin position="94"/>
        <end position="114"/>
    </location>
</feature>
<feature type="transmembrane region" description="Helical" evidence="1">
    <location>
        <begin position="1293"/>
        <end position="1311"/>
    </location>
</feature>
<dbReference type="GO" id="GO:0016740">
    <property type="term" value="F:transferase activity"/>
    <property type="evidence" value="ECO:0007669"/>
    <property type="project" value="InterPro"/>
</dbReference>
<protein>
    <submittedName>
        <fullName evidence="5">Coagulation factor 5/8 type domain protein</fullName>
    </submittedName>
</protein>
<evidence type="ECO:0000259" key="3">
    <source>
        <dbReference type="Pfam" id="PF11847"/>
    </source>
</evidence>
<keyword evidence="1" id="KW-0812">Transmembrane</keyword>
<feature type="transmembrane region" description="Helical" evidence="1">
    <location>
        <begin position="176"/>
        <end position="201"/>
    </location>
</feature>
<feature type="domain" description="Alpha-(1-&gt;3)-arabinofuranosyltransferase N-terminal GT-C" evidence="3">
    <location>
        <begin position="20"/>
        <end position="671"/>
    </location>
</feature>
<name>E6S9H9_INTC7</name>
<dbReference type="Pfam" id="PF24607">
    <property type="entry name" value="CBM_AftD"/>
    <property type="match status" value="1"/>
</dbReference>
<dbReference type="Proteomes" id="UP000008914">
    <property type="component" value="Chromosome"/>
</dbReference>
<dbReference type="eggNOG" id="COG1287">
    <property type="taxonomic scope" value="Bacteria"/>
</dbReference>
<dbReference type="Gene3D" id="2.60.120.260">
    <property type="entry name" value="Galactose-binding domain-like"/>
    <property type="match status" value="1"/>
</dbReference>
<dbReference type="InterPro" id="IPR056997">
    <property type="entry name" value="CBM_AftD"/>
</dbReference>
<feature type="transmembrane region" description="Helical" evidence="1">
    <location>
        <begin position="1323"/>
        <end position="1343"/>
    </location>
</feature>
<dbReference type="InterPro" id="IPR008979">
    <property type="entry name" value="Galactose-bd-like_sf"/>
</dbReference>
<feature type="chain" id="PRO_5038585133" evidence="2">
    <location>
        <begin position="27"/>
        <end position="1369"/>
    </location>
</feature>
<feature type="transmembrane region" description="Helical" evidence="1">
    <location>
        <begin position="1217"/>
        <end position="1237"/>
    </location>
</feature>
<dbReference type="OrthoDB" id="5242711at2"/>
<accession>E6S9H9</accession>
<feature type="transmembrane region" description="Helical" evidence="1">
    <location>
        <begin position="213"/>
        <end position="234"/>
    </location>
</feature>
<dbReference type="KEGG" id="ica:Intca_1662"/>
<dbReference type="Pfam" id="PF11847">
    <property type="entry name" value="GT-C_AftD"/>
    <property type="match status" value="1"/>
</dbReference>
<reference evidence="5 6" key="1">
    <citation type="journal article" date="2010" name="Stand. Genomic Sci.">
        <title>Complete genome sequence of Intrasporangium calvum type strain (7 KIP).</title>
        <authorList>
            <person name="Del Rio T.G."/>
            <person name="Chertkov O."/>
            <person name="Yasawong M."/>
            <person name="Lucas S."/>
            <person name="Deshpande S."/>
            <person name="Cheng J.F."/>
            <person name="Detter C."/>
            <person name="Tapia R."/>
            <person name="Han C."/>
            <person name="Goodwin L."/>
            <person name="Pitluck S."/>
            <person name="Liolios K."/>
            <person name="Ivanova N."/>
            <person name="Mavromatis K."/>
            <person name="Pati A."/>
            <person name="Chen A."/>
            <person name="Palaniappan K."/>
            <person name="Land M."/>
            <person name="Hauser L."/>
            <person name="Chang Y.J."/>
            <person name="Jeffries C.D."/>
            <person name="Rohde M."/>
            <person name="Pukall R."/>
            <person name="Sikorski J."/>
            <person name="Goker M."/>
            <person name="Woyke T."/>
            <person name="Bristow J."/>
            <person name="Eisen J.A."/>
            <person name="Markowitz V."/>
            <person name="Hugenholtz P."/>
            <person name="Kyrpides N.C."/>
            <person name="Klenk H.P."/>
            <person name="Lapidus A."/>
        </authorList>
    </citation>
    <scope>NUCLEOTIDE SEQUENCE [LARGE SCALE GENOMIC DNA]</scope>
    <source>
        <strain evidence="6">ATCC 23552 / DSM 43043 / JCM 3097 / NBRC 12989 / 7 KIP</strain>
    </source>
</reference>
<gene>
    <name evidence="5" type="ordered locus">Intca_1662</name>
</gene>
<evidence type="ECO:0000256" key="1">
    <source>
        <dbReference type="SAM" id="Phobius"/>
    </source>
</evidence>
<feature type="domain" description="Arabinofuranosyltransferase D third carbohydrate binding module" evidence="4">
    <location>
        <begin position="916"/>
        <end position="1048"/>
    </location>
</feature>
<proteinExistence type="predicted"/>
<keyword evidence="2" id="KW-0732">Signal</keyword>
<feature type="transmembrane region" description="Helical" evidence="1">
    <location>
        <begin position="135"/>
        <end position="156"/>
    </location>
</feature>
<dbReference type="HOGENOM" id="CLU_003192_1_0_11"/>
<feature type="transmembrane region" description="Helical" evidence="1">
    <location>
        <begin position="363"/>
        <end position="380"/>
    </location>
</feature>
<dbReference type="STRING" id="710696.Intca_1662"/>
<feature type="signal peptide" evidence="2">
    <location>
        <begin position="1"/>
        <end position="26"/>
    </location>
</feature>
<dbReference type="InterPro" id="IPR021798">
    <property type="entry name" value="AftD_N"/>
</dbReference>
<evidence type="ECO:0000256" key="2">
    <source>
        <dbReference type="SAM" id="SignalP"/>
    </source>
</evidence>
<keyword evidence="6" id="KW-1185">Reference proteome</keyword>
<evidence type="ECO:0000313" key="5">
    <source>
        <dbReference type="EMBL" id="ADU48175.1"/>
    </source>
</evidence>
<keyword evidence="1" id="KW-1133">Transmembrane helix</keyword>
<evidence type="ECO:0000313" key="6">
    <source>
        <dbReference type="Proteomes" id="UP000008914"/>
    </source>
</evidence>
<feature type="transmembrane region" description="Helical" evidence="1">
    <location>
        <begin position="316"/>
        <end position="336"/>
    </location>
</feature>
<dbReference type="EMBL" id="CP002343">
    <property type="protein sequence ID" value="ADU48175.1"/>
    <property type="molecule type" value="Genomic_DNA"/>
</dbReference>
<keyword evidence="1" id="KW-0472">Membrane</keyword>